<sequence length="163" mass="17446">MLAAAALAMLPGALAAQDAPSAAPDPELVAEGEDVFRRCRSCHMVGEDAQSRVGPMLNGIFGQPAAVHQDDFRYSDAMIEAGEEGLVWTHETLAAYLESPRDYVPGTRMAFAGLRTEEERVAVVAYLQTFSPDYDPAEMDGEAAMDDEGDMAAEESEGEDAAE</sequence>
<dbReference type="SUPFAM" id="SSF46626">
    <property type="entry name" value="Cytochrome c"/>
    <property type="match status" value="1"/>
</dbReference>
<dbReference type="Proteomes" id="UP000003635">
    <property type="component" value="Unassembled WGS sequence"/>
</dbReference>
<evidence type="ECO:0000256" key="4">
    <source>
        <dbReference type="ARBA" id="ARBA00022982"/>
    </source>
</evidence>
<gene>
    <name evidence="10" type="ORF">OG2516_07817</name>
</gene>
<dbReference type="PANTHER" id="PTHR11961">
    <property type="entry name" value="CYTOCHROME C"/>
    <property type="match status" value="1"/>
</dbReference>
<dbReference type="RefSeq" id="WP_007255088.1">
    <property type="nucleotide sequence ID" value="NZ_CH724107.1"/>
</dbReference>
<evidence type="ECO:0000256" key="1">
    <source>
        <dbReference type="ARBA" id="ARBA00022448"/>
    </source>
</evidence>
<dbReference type="STRING" id="314256.OG2516_07817"/>
<name>Q2CI91_OCEGH</name>
<reference evidence="10 11" key="1">
    <citation type="journal article" date="2010" name="J. Bacteriol.">
        <title>Genome sequences of Oceanicola granulosus HTCC2516(T) and Oceanicola batsensis HTCC2597(TDelta).</title>
        <authorList>
            <person name="Thrash J.C."/>
            <person name="Cho J.C."/>
            <person name="Vergin K.L."/>
            <person name="Giovannoni S.J."/>
        </authorList>
    </citation>
    <scope>NUCLEOTIDE SEQUENCE [LARGE SCALE GENOMIC DNA]</scope>
    <source>
        <strain evidence="11">ATCC BAA-861 / DSM 15982 / KCTC 12143 / HTCC2516</strain>
    </source>
</reference>
<evidence type="ECO:0000256" key="3">
    <source>
        <dbReference type="ARBA" id="ARBA00022723"/>
    </source>
</evidence>
<keyword evidence="4" id="KW-0249">Electron transport</keyword>
<keyword evidence="3 6" id="KW-0479">Metal-binding</keyword>
<feature type="domain" description="Cytochrome c" evidence="9">
    <location>
        <begin position="27"/>
        <end position="131"/>
    </location>
</feature>
<proteinExistence type="predicted"/>
<dbReference type="Pfam" id="PF00034">
    <property type="entry name" value="Cytochrom_C"/>
    <property type="match status" value="1"/>
</dbReference>
<evidence type="ECO:0000259" key="9">
    <source>
        <dbReference type="PROSITE" id="PS51007"/>
    </source>
</evidence>
<dbReference type="GO" id="GO:0020037">
    <property type="term" value="F:heme binding"/>
    <property type="evidence" value="ECO:0007669"/>
    <property type="project" value="InterPro"/>
</dbReference>
<protein>
    <submittedName>
        <fullName evidence="10">Diheme cytochrome c SoxD</fullName>
    </submittedName>
</protein>
<dbReference type="InterPro" id="IPR036909">
    <property type="entry name" value="Cyt_c-like_dom_sf"/>
</dbReference>
<comment type="caution">
    <text evidence="10">The sequence shown here is derived from an EMBL/GenBank/DDBJ whole genome shotgun (WGS) entry which is preliminary data.</text>
</comment>
<dbReference type="eggNOG" id="COG3474">
    <property type="taxonomic scope" value="Bacteria"/>
</dbReference>
<evidence type="ECO:0000256" key="2">
    <source>
        <dbReference type="ARBA" id="ARBA00022617"/>
    </source>
</evidence>
<dbReference type="AlphaFoldDB" id="Q2CI91"/>
<evidence type="ECO:0000256" key="8">
    <source>
        <dbReference type="SAM" id="SignalP"/>
    </source>
</evidence>
<keyword evidence="1" id="KW-0813">Transport</keyword>
<feature type="region of interest" description="Disordered" evidence="7">
    <location>
        <begin position="135"/>
        <end position="163"/>
    </location>
</feature>
<dbReference type="GO" id="GO:0046872">
    <property type="term" value="F:metal ion binding"/>
    <property type="evidence" value="ECO:0007669"/>
    <property type="project" value="UniProtKB-KW"/>
</dbReference>
<evidence type="ECO:0000256" key="7">
    <source>
        <dbReference type="SAM" id="MobiDB-lite"/>
    </source>
</evidence>
<feature type="chain" id="PRO_5012768273" evidence="8">
    <location>
        <begin position="16"/>
        <end position="163"/>
    </location>
</feature>
<dbReference type="PROSITE" id="PS51007">
    <property type="entry name" value="CYTC"/>
    <property type="match status" value="1"/>
</dbReference>
<accession>Q2CI91</accession>
<keyword evidence="2 6" id="KW-0349">Heme</keyword>
<keyword evidence="11" id="KW-1185">Reference proteome</keyword>
<keyword evidence="8" id="KW-0732">Signal</keyword>
<feature type="signal peptide" evidence="8">
    <location>
        <begin position="1"/>
        <end position="15"/>
    </location>
</feature>
<dbReference type="GO" id="GO:0009055">
    <property type="term" value="F:electron transfer activity"/>
    <property type="evidence" value="ECO:0007669"/>
    <property type="project" value="InterPro"/>
</dbReference>
<dbReference type="InterPro" id="IPR002327">
    <property type="entry name" value="Cyt_c_1A/1B"/>
</dbReference>
<evidence type="ECO:0000313" key="10">
    <source>
        <dbReference type="EMBL" id="EAR52367.1"/>
    </source>
</evidence>
<evidence type="ECO:0000313" key="11">
    <source>
        <dbReference type="Proteomes" id="UP000003635"/>
    </source>
</evidence>
<evidence type="ECO:0000256" key="6">
    <source>
        <dbReference type="PROSITE-ProRule" id="PRU00433"/>
    </source>
</evidence>
<keyword evidence="5 6" id="KW-0408">Iron</keyword>
<dbReference type="Gene3D" id="1.10.760.10">
    <property type="entry name" value="Cytochrome c-like domain"/>
    <property type="match status" value="1"/>
</dbReference>
<dbReference type="PRINTS" id="PR00604">
    <property type="entry name" value="CYTCHRMECIAB"/>
</dbReference>
<organism evidence="10 11">
    <name type="scientific">Oceanicola granulosus (strain ATCC BAA-861 / DSM 15982 / KCTC 12143 / HTCC2516)</name>
    <dbReference type="NCBI Taxonomy" id="314256"/>
    <lineage>
        <taxon>Bacteria</taxon>
        <taxon>Pseudomonadati</taxon>
        <taxon>Pseudomonadota</taxon>
        <taxon>Alphaproteobacteria</taxon>
        <taxon>Rhodobacterales</taxon>
        <taxon>Roseobacteraceae</taxon>
        <taxon>Oceanicola</taxon>
    </lineage>
</organism>
<evidence type="ECO:0000256" key="5">
    <source>
        <dbReference type="ARBA" id="ARBA00023004"/>
    </source>
</evidence>
<dbReference type="EMBL" id="AAOT01000004">
    <property type="protein sequence ID" value="EAR52367.1"/>
    <property type="molecule type" value="Genomic_DNA"/>
</dbReference>
<dbReference type="InterPro" id="IPR009056">
    <property type="entry name" value="Cyt_c-like_dom"/>
</dbReference>
<dbReference type="HOGENOM" id="CLU_060944_2_1_5"/>